<sequence length="195" mass="21555">MNIIAQTEFVLASASPRRKELLAQLGIAFEVITSNVEETSVQAQSVEQYVQEVARLKTRDVAAQCGKKTVIGADTIVVFQDRLLHKPKNRAEAITHLQALSGNAHRVLTAVVIIQPDGEETVFVEETVVKFKQLSFELIEAYVDSGDPFDKAGGYGIQTHGALFVERIEGDYNNVVGFPLASLFEQLIHLRLLTF</sequence>
<evidence type="ECO:0000256" key="1">
    <source>
        <dbReference type="ARBA" id="ARBA00001968"/>
    </source>
</evidence>
<comment type="catalytic activity">
    <reaction evidence="3">
        <text>UTP + H2O = UMP + diphosphate + H(+)</text>
        <dbReference type="Rhea" id="RHEA:29395"/>
        <dbReference type="ChEBI" id="CHEBI:15377"/>
        <dbReference type="ChEBI" id="CHEBI:15378"/>
        <dbReference type="ChEBI" id="CHEBI:33019"/>
        <dbReference type="ChEBI" id="CHEBI:46398"/>
        <dbReference type="ChEBI" id="CHEBI:57865"/>
        <dbReference type="EC" id="3.6.1.9"/>
    </reaction>
</comment>
<keyword evidence="3" id="KW-0963">Cytoplasm</keyword>
<feature type="site" description="Important for substrate specificity" evidence="3">
    <location>
        <position position="75"/>
    </location>
</feature>
<dbReference type="RefSeq" id="WP_319835955.1">
    <property type="nucleotide sequence ID" value="NZ_CP137624.1"/>
</dbReference>
<organism evidence="4 5">
    <name type="scientific">Lysinibacillus louembei</name>
    <dbReference type="NCBI Taxonomy" id="1470088"/>
    <lineage>
        <taxon>Bacteria</taxon>
        <taxon>Bacillati</taxon>
        <taxon>Bacillota</taxon>
        <taxon>Bacilli</taxon>
        <taxon>Bacillales</taxon>
        <taxon>Bacillaceae</taxon>
        <taxon>Lysinibacillus</taxon>
    </lineage>
</organism>
<dbReference type="SUPFAM" id="SSF52972">
    <property type="entry name" value="ITPase-like"/>
    <property type="match status" value="1"/>
</dbReference>
<comment type="cofactor">
    <cofactor evidence="1 3">
        <name>a divalent metal cation</name>
        <dbReference type="ChEBI" id="CHEBI:60240"/>
    </cofactor>
</comment>
<dbReference type="PIRSF" id="PIRSF006305">
    <property type="entry name" value="Maf"/>
    <property type="match status" value="1"/>
</dbReference>
<evidence type="ECO:0000256" key="3">
    <source>
        <dbReference type="HAMAP-Rule" id="MF_00528"/>
    </source>
</evidence>
<dbReference type="Pfam" id="PF02545">
    <property type="entry name" value="Maf"/>
    <property type="match status" value="1"/>
</dbReference>
<dbReference type="GO" id="GO:0016787">
    <property type="term" value="F:hydrolase activity"/>
    <property type="evidence" value="ECO:0007669"/>
    <property type="project" value="UniProtKB-KW"/>
</dbReference>
<protein>
    <recommendedName>
        <fullName evidence="3">dTTP/UTP pyrophosphatase</fullName>
        <shortName evidence="3">dTTPase/UTPase</shortName>
        <ecNumber evidence="3">3.6.1.9</ecNumber>
    </recommendedName>
    <alternativeName>
        <fullName evidence="3">Nucleoside triphosphate pyrophosphatase</fullName>
    </alternativeName>
    <alternativeName>
        <fullName evidence="3">Nucleotide pyrophosphatase</fullName>
        <shortName evidence="3">Nucleotide PPase</shortName>
    </alternativeName>
</protein>
<comment type="function">
    <text evidence="3">Nucleoside triphosphate pyrophosphatase that hydrolyzes dTTP and UTP. May have a dual role in cell division arrest and in preventing the incorporation of modified nucleotides into cellular nucleic acids.</text>
</comment>
<dbReference type="PANTHER" id="PTHR43213">
    <property type="entry name" value="BIFUNCTIONAL DTTP/UTP PYROPHOSPHATASE/METHYLTRANSFERASE PROTEIN-RELATED"/>
    <property type="match status" value="1"/>
</dbReference>
<feature type="active site" description="Proton acceptor" evidence="3">
    <location>
        <position position="74"/>
    </location>
</feature>
<dbReference type="CDD" id="cd00555">
    <property type="entry name" value="Maf"/>
    <property type="match status" value="1"/>
</dbReference>
<dbReference type="Proteomes" id="UP001322664">
    <property type="component" value="Chromosome"/>
</dbReference>
<dbReference type="Gene3D" id="3.90.950.10">
    <property type="match status" value="1"/>
</dbReference>
<feature type="site" description="Important for substrate specificity" evidence="3">
    <location>
        <position position="17"/>
    </location>
</feature>
<dbReference type="InterPro" id="IPR029001">
    <property type="entry name" value="ITPase-like_fam"/>
</dbReference>
<comment type="caution">
    <text evidence="3">Lacks conserved residue(s) required for the propagation of feature annotation.</text>
</comment>
<accession>A0ABZ0RRE7</accession>
<comment type="subcellular location">
    <subcellularLocation>
        <location evidence="3">Cytoplasm</location>
    </subcellularLocation>
</comment>
<dbReference type="NCBIfam" id="TIGR00172">
    <property type="entry name" value="maf"/>
    <property type="match status" value="1"/>
</dbReference>
<keyword evidence="3" id="KW-0546">Nucleotide metabolism</keyword>
<keyword evidence="2 3" id="KW-0378">Hydrolase</keyword>
<dbReference type="EC" id="3.6.1.9" evidence="3"/>
<dbReference type="HAMAP" id="MF_00528">
    <property type="entry name" value="Maf"/>
    <property type="match status" value="1"/>
</dbReference>
<dbReference type="EMBL" id="CP137624">
    <property type="protein sequence ID" value="WPK10798.1"/>
    <property type="molecule type" value="Genomic_DNA"/>
</dbReference>
<dbReference type="PANTHER" id="PTHR43213:SF5">
    <property type="entry name" value="BIFUNCTIONAL DTTP_UTP PYROPHOSPHATASE_METHYLTRANSFERASE PROTEIN-RELATED"/>
    <property type="match status" value="1"/>
</dbReference>
<name>A0ABZ0RRE7_9BACI</name>
<dbReference type="InterPro" id="IPR003697">
    <property type="entry name" value="Maf-like"/>
</dbReference>
<proteinExistence type="inferred from homology"/>
<gene>
    <name evidence="4" type="ORF">R6U77_13000</name>
</gene>
<reference evidence="4 5" key="1">
    <citation type="submission" date="2023-09" db="EMBL/GenBank/DDBJ databases">
        <authorList>
            <person name="Page C.A."/>
            <person name="Perez-Diaz I.M."/>
        </authorList>
    </citation>
    <scope>NUCLEOTIDE SEQUENCE [LARGE SCALE GENOMIC DNA]</scope>
    <source>
        <strain evidence="4 5">Ll15</strain>
    </source>
</reference>
<evidence type="ECO:0000313" key="4">
    <source>
        <dbReference type="EMBL" id="WPK10798.1"/>
    </source>
</evidence>
<comment type="similarity">
    <text evidence="3">Belongs to the Maf family. YhdE subfamily.</text>
</comment>
<keyword evidence="5" id="KW-1185">Reference proteome</keyword>
<comment type="catalytic activity">
    <reaction evidence="3">
        <text>dTTP + H2O = dTMP + diphosphate + H(+)</text>
        <dbReference type="Rhea" id="RHEA:28534"/>
        <dbReference type="ChEBI" id="CHEBI:15377"/>
        <dbReference type="ChEBI" id="CHEBI:15378"/>
        <dbReference type="ChEBI" id="CHEBI:33019"/>
        <dbReference type="ChEBI" id="CHEBI:37568"/>
        <dbReference type="ChEBI" id="CHEBI:63528"/>
        <dbReference type="EC" id="3.6.1.9"/>
    </reaction>
</comment>
<feature type="site" description="Important for substrate specificity" evidence="3">
    <location>
        <position position="158"/>
    </location>
</feature>
<evidence type="ECO:0000256" key="2">
    <source>
        <dbReference type="ARBA" id="ARBA00022801"/>
    </source>
</evidence>
<evidence type="ECO:0000313" key="5">
    <source>
        <dbReference type="Proteomes" id="UP001322664"/>
    </source>
</evidence>